<evidence type="ECO:0000313" key="4">
    <source>
        <dbReference type="Proteomes" id="UP000053259"/>
    </source>
</evidence>
<evidence type="ECO:0000313" key="3">
    <source>
        <dbReference type="EMBL" id="KIW05002.1"/>
    </source>
</evidence>
<proteinExistence type="predicted"/>
<dbReference type="GO" id="GO:0003824">
    <property type="term" value="F:catalytic activity"/>
    <property type="evidence" value="ECO:0007669"/>
    <property type="project" value="UniProtKB-ARBA"/>
</dbReference>
<dbReference type="GeneID" id="27312133"/>
<dbReference type="InterPro" id="IPR035396">
    <property type="entry name" value="Bac_rhamnosid6H"/>
</dbReference>
<dbReference type="PANTHER" id="PTHR34987:SF6">
    <property type="entry name" value="ALPHA-L-RHAMNOSIDASE SIX-HAIRPIN GLYCOSIDASE DOMAIN-CONTAINING PROTEIN"/>
    <property type="match status" value="1"/>
</dbReference>
<dbReference type="Gene3D" id="1.50.10.10">
    <property type="match status" value="1"/>
</dbReference>
<name>A0A0D1YWH8_9PEZI</name>
<accession>A0A0D1YWH8</accession>
<feature type="domain" description="Alpha-L-rhamnosidase six-hairpin glycosidase" evidence="2">
    <location>
        <begin position="255"/>
        <end position="487"/>
    </location>
</feature>
<dbReference type="EMBL" id="KN847539">
    <property type="protein sequence ID" value="KIW05002.1"/>
    <property type="molecule type" value="Genomic_DNA"/>
</dbReference>
<protein>
    <recommendedName>
        <fullName evidence="2">Alpha-L-rhamnosidase six-hairpin glycosidase domain-containing protein</fullName>
    </recommendedName>
</protein>
<dbReference type="AlphaFoldDB" id="A0A0D1YWH8"/>
<dbReference type="STRING" id="253628.A0A0D1YWH8"/>
<gene>
    <name evidence="3" type="ORF">PV09_04160</name>
</gene>
<evidence type="ECO:0000256" key="1">
    <source>
        <dbReference type="SAM" id="MobiDB-lite"/>
    </source>
</evidence>
<evidence type="ECO:0000259" key="2">
    <source>
        <dbReference type="Pfam" id="PF17389"/>
    </source>
</evidence>
<dbReference type="HOGENOM" id="CLU_007933_3_0_1"/>
<dbReference type="Proteomes" id="UP000053259">
    <property type="component" value="Unassembled WGS sequence"/>
</dbReference>
<dbReference type="OrthoDB" id="10036721at2759"/>
<dbReference type="InterPro" id="IPR008928">
    <property type="entry name" value="6-hairpin_glycosidase_sf"/>
</dbReference>
<dbReference type="RefSeq" id="XP_016214871.1">
    <property type="nucleotide sequence ID" value="XM_016357467.1"/>
</dbReference>
<reference evidence="3 4" key="1">
    <citation type="submission" date="2015-01" db="EMBL/GenBank/DDBJ databases">
        <title>The Genome Sequence of Ochroconis gallopava CBS43764.</title>
        <authorList>
            <consortium name="The Broad Institute Genomics Platform"/>
            <person name="Cuomo C."/>
            <person name="de Hoog S."/>
            <person name="Gorbushina A."/>
            <person name="Stielow B."/>
            <person name="Teixiera M."/>
            <person name="Abouelleil A."/>
            <person name="Chapman S.B."/>
            <person name="Priest M."/>
            <person name="Young S.K."/>
            <person name="Wortman J."/>
            <person name="Nusbaum C."/>
            <person name="Birren B."/>
        </authorList>
    </citation>
    <scope>NUCLEOTIDE SEQUENCE [LARGE SCALE GENOMIC DNA]</scope>
    <source>
        <strain evidence="3 4">CBS 43764</strain>
    </source>
</reference>
<dbReference type="Gene3D" id="2.60.420.10">
    <property type="entry name" value="Maltose phosphorylase, domain 3"/>
    <property type="match status" value="1"/>
</dbReference>
<feature type="region of interest" description="Disordered" evidence="1">
    <location>
        <begin position="658"/>
        <end position="683"/>
    </location>
</feature>
<dbReference type="InParanoid" id="A0A0D1YWH8"/>
<feature type="compositionally biased region" description="Polar residues" evidence="1">
    <location>
        <begin position="669"/>
        <end position="678"/>
    </location>
</feature>
<dbReference type="GO" id="GO:0005975">
    <property type="term" value="P:carbohydrate metabolic process"/>
    <property type="evidence" value="ECO:0007669"/>
    <property type="project" value="InterPro"/>
</dbReference>
<dbReference type="SUPFAM" id="SSF48208">
    <property type="entry name" value="Six-hairpin glycosidases"/>
    <property type="match status" value="1"/>
</dbReference>
<dbReference type="VEuPathDB" id="FungiDB:PV09_04160"/>
<dbReference type="Pfam" id="PF17389">
    <property type="entry name" value="Bac_rhamnosid6H"/>
    <property type="match status" value="1"/>
</dbReference>
<keyword evidence="4" id="KW-1185">Reference proteome</keyword>
<sequence length="696" mass="75352">MNGHVCSIYRRQCMHSVSSIVCETMHSILLSCLSALALIPVVKAKYDQYILAPTSRTIFPASVHKINGTVKDAETLCGSSPGNAVFNGISSVAYDYGKNVGGLVTITIGSTSDQEQFIGVAFSESSLWISDLWSDATADAGNDEILWWKITGPGDYTVERKHQRGGFRYMTLVHNTTGSVGVKQVQTYFTALPHLADDELRNYSGWFHSNDELVNRIWYAGAYTAQLCTIDPHYGNSLNFFGTITASESINGSVPWWSNTTIANASSVLVDGAKRDRLVWPGDMVTSWPTMLVSTNDKITVKNSLDSLFERQNKSTGVMPYAGYPFPLIYSATYHLHNLIGAAEIYLYDGDLQWISAKWEQWKFALSYSLSTVDSSGLMNVTSSADWLRFGMGGHNIEANAILYHTLNYGIMLAQALNDNSVLETYMNYSQNIKSAANKLLWDESAGLYKDNETTTLHPQDGNSWAVLSNLTDSTEKSATISAALAARWGPYGAPAPEAGATVSPFVGGFELQAHAVAGNTTALLDLCRLQWGFMLDDPRMTNSTFIEGYSTNGDLHYAPYTNDPRVSHAHGWSTGPTSALTFYVAGVQIVEAAGKTWRIAPRLGGLTEVDAGFATSLGQFSASSRLNKGGCISVEFKTPEGTMGTVSVETSGCSGQFKLKPSSGDGGSSSAKMSKNGDTVEFDNVPGGSWTLTCS</sequence>
<organism evidence="3 4">
    <name type="scientific">Verruconis gallopava</name>
    <dbReference type="NCBI Taxonomy" id="253628"/>
    <lineage>
        <taxon>Eukaryota</taxon>
        <taxon>Fungi</taxon>
        <taxon>Dikarya</taxon>
        <taxon>Ascomycota</taxon>
        <taxon>Pezizomycotina</taxon>
        <taxon>Dothideomycetes</taxon>
        <taxon>Pleosporomycetidae</taxon>
        <taxon>Venturiales</taxon>
        <taxon>Sympoventuriaceae</taxon>
        <taxon>Verruconis</taxon>
    </lineage>
</organism>
<dbReference type="InterPro" id="IPR012341">
    <property type="entry name" value="6hp_glycosidase-like_sf"/>
</dbReference>
<dbReference type="PANTHER" id="PTHR34987">
    <property type="entry name" value="C, PUTATIVE (AFU_ORTHOLOGUE AFUA_3G02880)-RELATED"/>
    <property type="match status" value="1"/>
</dbReference>